<proteinExistence type="inferred from homology"/>
<dbReference type="AlphaFoldDB" id="A0A4T0X545"/>
<dbReference type="SUPFAM" id="SSF55729">
    <property type="entry name" value="Acyl-CoA N-acyltransferases (Nat)"/>
    <property type="match status" value="1"/>
</dbReference>
<evidence type="ECO:0000259" key="8">
    <source>
        <dbReference type="Pfam" id="PF10394"/>
    </source>
</evidence>
<keyword evidence="4" id="KW-0808">Transferase</keyword>
<dbReference type="InterPro" id="IPR016181">
    <property type="entry name" value="Acyl_CoA_acyltransferase"/>
</dbReference>
<evidence type="ECO:0000313" key="9">
    <source>
        <dbReference type="EMBL" id="TID30072.1"/>
    </source>
</evidence>
<dbReference type="GO" id="GO:0004402">
    <property type="term" value="F:histone acetyltransferase activity"/>
    <property type="evidence" value="ECO:0007669"/>
    <property type="project" value="InterPro"/>
</dbReference>
<dbReference type="InterPro" id="IPR017380">
    <property type="entry name" value="Hist_AcTrfase_B-typ_cat-su"/>
</dbReference>
<evidence type="ECO:0000256" key="1">
    <source>
        <dbReference type="ARBA" id="ARBA00010543"/>
    </source>
</evidence>
<dbReference type="Gene3D" id="3.90.360.10">
    <property type="entry name" value="Histone acetyl transferase 1 (HAT1), N-terminal domain"/>
    <property type="match status" value="1"/>
</dbReference>
<evidence type="ECO:0000256" key="5">
    <source>
        <dbReference type="ARBA" id="ARBA00023315"/>
    </source>
</evidence>
<dbReference type="Pfam" id="PF00583">
    <property type="entry name" value="Acetyltransf_1"/>
    <property type="match status" value="1"/>
</dbReference>
<dbReference type="OrthoDB" id="10253098at2759"/>
<dbReference type="Gene3D" id="3.40.630.30">
    <property type="match status" value="1"/>
</dbReference>
<organism evidence="9 10">
    <name type="scientific">Pichia inconspicua</name>
    <dbReference type="NCBI Taxonomy" id="52247"/>
    <lineage>
        <taxon>Eukaryota</taxon>
        <taxon>Fungi</taxon>
        <taxon>Dikarya</taxon>
        <taxon>Ascomycota</taxon>
        <taxon>Saccharomycotina</taxon>
        <taxon>Pichiomycetes</taxon>
        <taxon>Pichiales</taxon>
        <taxon>Pichiaceae</taxon>
        <taxon>Pichia</taxon>
    </lineage>
</organism>
<dbReference type="PANTHER" id="PTHR12046">
    <property type="entry name" value="HISTONE ACETYLTRANSFERASE TYPE B CATALYTIC SUBUNIT"/>
    <property type="match status" value="1"/>
</dbReference>
<protein>
    <recommendedName>
        <fullName evidence="3">Histone acetyltransferase type B catalytic subunit</fullName>
        <ecNumber evidence="2">2.3.1.48</ecNumber>
    </recommendedName>
</protein>
<feature type="domain" description="Histone acetyl transferase HAT1 N-terminal" evidence="8">
    <location>
        <begin position="10"/>
        <end position="138"/>
    </location>
</feature>
<name>A0A4T0X545_9ASCO</name>
<reference evidence="9 10" key="1">
    <citation type="journal article" date="2019" name="Front. Genet.">
        <title>Whole-Genome Sequencing of the Opportunistic Yeast Pathogen Candida inconspicua Uncovers Its Hybrid Origin.</title>
        <authorList>
            <person name="Mixao V."/>
            <person name="Hansen A.P."/>
            <person name="Saus E."/>
            <person name="Boekhout T."/>
            <person name="Lass-Florl C."/>
            <person name="Gabaldon T."/>
        </authorList>
    </citation>
    <scope>NUCLEOTIDE SEQUENCE [LARGE SCALE GENOMIC DNA]</scope>
    <source>
        <strain evidence="9 10">CBS 180</strain>
    </source>
</reference>
<feature type="domain" description="N-acetyltransferase" evidence="7">
    <location>
        <begin position="152"/>
        <end position="230"/>
    </location>
</feature>
<comment type="similarity">
    <text evidence="1">Belongs to the HAT1 family.</text>
</comment>
<dbReference type="InterPro" id="IPR000182">
    <property type="entry name" value="GNAT_dom"/>
</dbReference>
<dbReference type="Pfam" id="PF10394">
    <property type="entry name" value="Hat1_N"/>
    <property type="match status" value="1"/>
</dbReference>
<sequence length="355" mass="42397">MKFTAEPTKALGFKPKFTYPIFGDSEQIFGYKDAQVHLAFDCASMKPLLTWKYGEKLSGDVKDVGKVISKFLPEGDFVYNDEERWLKEIEEENFELPEDKIVKRFNDTCRLYKFNLSKDEIGLKLLKRSQILTLFFIEAGSYIEVEGDDRWEIYVLYEEVDGKNEFIGFTTVYKYWKYMIDGSTDFYRSRISQMLVLPPFQGKGYGRRMYESIVEEWRKDEKCVEITVEDPSEEFDELRDKCDVEKFINDGLYRNSFENEEDISELRKITKLTDRQIRRVIEMVQLWKLNDKEDIKPLRLRIKRRIYLQNREGLEDMETSECRSKLEETYLRVLDGYKELVDGLQIRKRRAVDEV</sequence>
<dbReference type="InterPro" id="IPR019467">
    <property type="entry name" value="Hat1_N"/>
</dbReference>
<comment type="caution">
    <text evidence="9">The sequence shown here is derived from an EMBL/GenBank/DDBJ whole genome shotgun (WGS) entry which is preliminary data.</text>
</comment>
<keyword evidence="10" id="KW-1185">Reference proteome</keyword>
<dbReference type="InterPro" id="IPR037113">
    <property type="entry name" value="Hat1_N_sf"/>
</dbReference>
<keyword evidence="5" id="KW-0012">Acyltransferase</keyword>
<comment type="catalytic activity">
    <reaction evidence="6">
        <text>L-lysyl-[protein] + acetyl-CoA = N(6)-acetyl-L-lysyl-[protein] + CoA + H(+)</text>
        <dbReference type="Rhea" id="RHEA:45948"/>
        <dbReference type="Rhea" id="RHEA-COMP:9752"/>
        <dbReference type="Rhea" id="RHEA-COMP:10731"/>
        <dbReference type="ChEBI" id="CHEBI:15378"/>
        <dbReference type="ChEBI" id="CHEBI:29969"/>
        <dbReference type="ChEBI" id="CHEBI:57287"/>
        <dbReference type="ChEBI" id="CHEBI:57288"/>
        <dbReference type="ChEBI" id="CHEBI:61930"/>
        <dbReference type="EC" id="2.3.1.48"/>
    </reaction>
</comment>
<gene>
    <name evidence="9" type="ORF">CANINC_001358</name>
</gene>
<dbReference type="GO" id="GO:0005634">
    <property type="term" value="C:nucleus"/>
    <property type="evidence" value="ECO:0007669"/>
    <property type="project" value="InterPro"/>
</dbReference>
<dbReference type="GO" id="GO:0000781">
    <property type="term" value="C:chromosome, telomeric region"/>
    <property type="evidence" value="ECO:0007669"/>
    <property type="project" value="GOC"/>
</dbReference>
<dbReference type="Proteomes" id="UP000307173">
    <property type="component" value="Unassembled WGS sequence"/>
</dbReference>
<accession>A0A4T0X545</accession>
<evidence type="ECO:0000256" key="2">
    <source>
        <dbReference type="ARBA" id="ARBA00013184"/>
    </source>
</evidence>
<dbReference type="EMBL" id="SELW01000208">
    <property type="protein sequence ID" value="TID30072.1"/>
    <property type="molecule type" value="Genomic_DNA"/>
</dbReference>
<dbReference type="CDD" id="cd04301">
    <property type="entry name" value="NAT_SF"/>
    <property type="match status" value="1"/>
</dbReference>
<evidence type="ECO:0000256" key="6">
    <source>
        <dbReference type="ARBA" id="ARBA00048017"/>
    </source>
</evidence>
<dbReference type="EC" id="2.3.1.48" evidence="2"/>
<evidence type="ECO:0000313" key="10">
    <source>
        <dbReference type="Proteomes" id="UP000307173"/>
    </source>
</evidence>
<evidence type="ECO:0000259" key="7">
    <source>
        <dbReference type="Pfam" id="PF00583"/>
    </source>
</evidence>
<dbReference type="STRING" id="52247.A0A4T0X545"/>
<evidence type="ECO:0000256" key="4">
    <source>
        <dbReference type="ARBA" id="ARBA00022679"/>
    </source>
</evidence>
<dbReference type="GO" id="GO:0031509">
    <property type="term" value="P:subtelomeric heterochromatin formation"/>
    <property type="evidence" value="ECO:0007669"/>
    <property type="project" value="InterPro"/>
</dbReference>
<evidence type="ECO:0000256" key="3">
    <source>
        <dbReference type="ARBA" id="ARBA00021268"/>
    </source>
</evidence>